<dbReference type="PANTHER" id="PTHR42884">
    <property type="entry name" value="PROPROTEIN CONVERTASE SUBTILISIN/KEXIN-RELATED"/>
    <property type="match status" value="1"/>
</dbReference>
<dbReference type="AlphaFoldDB" id="A0A4Z2E6Q1"/>
<evidence type="ECO:0000313" key="8">
    <source>
        <dbReference type="Proteomes" id="UP000314294"/>
    </source>
</evidence>
<accession>A0A4Z2E6Q1</accession>
<dbReference type="InterPro" id="IPR015500">
    <property type="entry name" value="Peptidase_S8_subtilisin-rel"/>
</dbReference>
<keyword evidence="8" id="KW-1185">Reference proteome</keyword>
<name>A0A4Z2E6Q1_9TELE</name>
<feature type="compositionally biased region" description="Basic and acidic residues" evidence="5">
    <location>
        <begin position="86"/>
        <end position="97"/>
    </location>
</feature>
<gene>
    <name evidence="7" type="primary">PCSK7</name>
    <name evidence="7" type="ORF">EYF80_065268</name>
</gene>
<dbReference type="Pfam" id="PF00082">
    <property type="entry name" value="Peptidase_S8"/>
    <property type="match status" value="1"/>
</dbReference>
<dbReference type="PROSITE" id="PS00136">
    <property type="entry name" value="SUBTILASE_ASP"/>
    <property type="match status" value="1"/>
</dbReference>
<keyword evidence="3" id="KW-0720">Serine protease</keyword>
<dbReference type="GO" id="GO:0004252">
    <property type="term" value="F:serine-type endopeptidase activity"/>
    <property type="evidence" value="ECO:0007669"/>
    <property type="project" value="InterPro"/>
</dbReference>
<dbReference type="PROSITE" id="PS51892">
    <property type="entry name" value="SUBTILASE"/>
    <property type="match status" value="1"/>
</dbReference>
<evidence type="ECO:0000256" key="1">
    <source>
        <dbReference type="ARBA" id="ARBA00022670"/>
    </source>
</evidence>
<dbReference type="InterPro" id="IPR000209">
    <property type="entry name" value="Peptidase_S8/S53_dom"/>
</dbReference>
<dbReference type="EMBL" id="SRLO01014867">
    <property type="protein sequence ID" value="TNN24606.1"/>
    <property type="molecule type" value="Genomic_DNA"/>
</dbReference>
<dbReference type="PANTHER" id="PTHR42884:SF28">
    <property type="entry name" value="PROPROTEIN CONVERTASE SUBTILISIN_KEXIN TYPE 7"/>
    <property type="match status" value="1"/>
</dbReference>
<evidence type="ECO:0000259" key="6">
    <source>
        <dbReference type="Pfam" id="PF00082"/>
    </source>
</evidence>
<evidence type="ECO:0000256" key="4">
    <source>
        <dbReference type="PROSITE-ProRule" id="PRU01240"/>
    </source>
</evidence>
<keyword evidence="1" id="KW-0645">Protease</keyword>
<keyword evidence="2" id="KW-0378">Hydrolase</keyword>
<comment type="similarity">
    <text evidence="4">Belongs to the peptidase S8 family.</text>
</comment>
<dbReference type="OrthoDB" id="300641at2759"/>
<dbReference type="Proteomes" id="UP000314294">
    <property type="component" value="Unassembled WGS sequence"/>
</dbReference>
<dbReference type="Gene3D" id="3.40.50.200">
    <property type="entry name" value="Peptidase S8/S53 domain"/>
    <property type="match status" value="1"/>
</dbReference>
<proteinExistence type="inferred from homology"/>
<feature type="domain" description="Peptidase S8/S53" evidence="6">
    <location>
        <begin position="48"/>
        <end position="151"/>
    </location>
</feature>
<evidence type="ECO:0000313" key="7">
    <source>
        <dbReference type="EMBL" id="TNN24606.1"/>
    </source>
</evidence>
<dbReference type="InterPro" id="IPR022398">
    <property type="entry name" value="Peptidase_S8_His-AS"/>
</dbReference>
<dbReference type="GO" id="GO:0016485">
    <property type="term" value="P:protein processing"/>
    <property type="evidence" value="ECO:0007669"/>
    <property type="project" value="TreeGrafter"/>
</dbReference>
<dbReference type="PRINTS" id="PR00723">
    <property type="entry name" value="SUBTILISIN"/>
</dbReference>
<dbReference type="InterPro" id="IPR036852">
    <property type="entry name" value="Peptidase_S8/S53_dom_sf"/>
</dbReference>
<protein>
    <submittedName>
        <fullName evidence="7">Proprotein convertase subtilisin/kexin type 7</fullName>
    </submittedName>
</protein>
<dbReference type="InterPro" id="IPR023827">
    <property type="entry name" value="Peptidase_S8_Asp-AS"/>
</dbReference>
<organism evidence="7 8">
    <name type="scientific">Liparis tanakae</name>
    <name type="common">Tanaka's snailfish</name>
    <dbReference type="NCBI Taxonomy" id="230148"/>
    <lineage>
        <taxon>Eukaryota</taxon>
        <taxon>Metazoa</taxon>
        <taxon>Chordata</taxon>
        <taxon>Craniata</taxon>
        <taxon>Vertebrata</taxon>
        <taxon>Euteleostomi</taxon>
        <taxon>Actinopterygii</taxon>
        <taxon>Neopterygii</taxon>
        <taxon>Teleostei</taxon>
        <taxon>Neoteleostei</taxon>
        <taxon>Acanthomorphata</taxon>
        <taxon>Eupercaria</taxon>
        <taxon>Perciformes</taxon>
        <taxon>Cottioidei</taxon>
        <taxon>Cottales</taxon>
        <taxon>Liparidae</taxon>
        <taxon>Liparis</taxon>
    </lineage>
</organism>
<dbReference type="GO" id="GO:0005802">
    <property type="term" value="C:trans-Golgi network"/>
    <property type="evidence" value="ECO:0007669"/>
    <property type="project" value="TreeGrafter"/>
</dbReference>
<comment type="caution">
    <text evidence="7">The sequence shown here is derived from an EMBL/GenBank/DDBJ whole genome shotgun (WGS) entry which is preliminary data.</text>
</comment>
<evidence type="ECO:0000256" key="5">
    <source>
        <dbReference type="SAM" id="MobiDB-lite"/>
    </source>
</evidence>
<comment type="caution">
    <text evidence="4">Lacks conserved residue(s) required for the propagation of feature annotation.</text>
</comment>
<dbReference type="SUPFAM" id="SSF52743">
    <property type="entry name" value="Subtilisin-like"/>
    <property type="match status" value="1"/>
</dbReference>
<reference evidence="7 8" key="1">
    <citation type="submission" date="2019-03" db="EMBL/GenBank/DDBJ databases">
        <title>First draft genome of Liparis tanakae, snailfish: a comprehensive survey of snailfish specific genes.</title>
        <authorList>
            <person name="Kim W."/>
            <person name="Song I."/>
            <person name="Jeong J.-H."/>
            <person name="Kim D."/>
            <person name="Kim S."/>
            <person name="Ryu S."/>
            <person name="Song J.Y."/>
            <person name="Lee S.K."/>
        </authorList>
    </citation>
    <scope>NUCLEOTIDE SEQUENCE [LARGE SCALE GENOMIC DNA]</scope>
    <source>
        <tissue evidence="7">Muscle</tissue>
    </source>
</reference>
<evidence type="ECO:0000256" key="2">
    <source>
        <dbReference type="ARBA" id="ARBA00022801"/>
    </source>
</evidence>
<dbReference type="GO" id="GO:0000139">
    <property type="term" value="C:Golgi membrane"/>
    <property type="evidence" value="ECO:0007669"/>
    <property type="project" value="TreeGrafter"/>
</dbReference>
<feature type="region of interest" description="Disordered" evidence="5">
    <location>
        <begin position="64"/>
        <end position="97"/>
    </location>
</feature>
<evidence type="ECO:0000256" key="3">
    <source>
        <dbReference type="ARBA" id="ARBA00022825"/>
    </source>
</evidence>
<dbReference type="PROSITE" id="PS00137">
    <property type="entry name" value="SUBTILASE_HIS"/>
    <property type="match status" value="1"/>
</dbReference>
<sequence>MLRLTSGSLSSLPDLSRHLPPLVPSQHNHLHKGMDINVTGLWERNITGRGVTVVVVDDGVEHTHKDIHPNYSAEGSYDLNSNDPDPMPHPDVHSDNHHGTRCAGEIAAVPNNSFCAVGVAYGSKVAGIRVLDGPLTDSLEAIAFNKHYQVNDIYSCRYQTRCSLVPIHQETDVCRLIPQTFHNPC</sequence>